<dbReference type="Proteomes" id="UP000281741">
    <property type="component" value="Chromosome"/>
</dbReference>
<dbReference type="Proteomes" id="UP000274073">
    <property type="component" value="Chromosome"/>
</dbReference>
<sequence>MQKIIDDKRVLSVTEGEATRFYMGLSYNEKYKNWNLKDPMDIGKITFNSKKGLLFNNSEYNDENRKGLISRYESGKFNKEDKINSPTAGLGHEIIHAGNFLLDNANYFQRNEPFSSPNKNGFTNNEEIRTTIYLIR</sequence>
<evidence type="ECO:0000313" key="2">
    <source>
        <dbReference type="EMBL" id="AZA96714.1"/>
    </source>
</evidence>
<keyword evidence="4" id="KW-1185">Reference proteome</keyword>
<organism evidence="1 3">
    <name type="scientific">Chryseobacterium shandongense</name>
    <dbReference type="NCBI Taxonomy" id="1493872"/>
    <lineage>
        <taxon>Bacteria</taxon>
        <taxon>Pseudomonadati</taxon>
        <taxon>Bacteroidota</taxon>
        <taxon>Flavobacteriia</taxon>
        <taxon>Flavobacteriales</taxon>
        <taxon>Weeksellaceae</taxon>
        <taxon>Chryseobacterium group</taxon>
        <taxon>Chryseobacterium</taxon>
    </lineage>
</organism>
<accession>A0AAD0YGI5</accession>
<evidence type="ECO:0000313" key="1">
    <source>
        <dbReference type="EMBL" id="AZA88153.1"/>
    </source>
</evidence>
<dbReference type="EMBL" id="CP033912">
    <property type="protein sequence ID" value="AZA96714.1"/>
    <property type="molecule type" value="Genomic_DNA"/>
</dbReference>
<dbReference type="EMBL" id="CP033915">
    <property type="protein sequence ID" value="AZA88153.1"/>
    <property type="molecule type" value="Genomic_DNA"/>
</dbReference>
<dbReference type="RefSeq" id="WP_123855069.1">
    <property type="nucleotide sequence ID" value="NZ_CP033912.1"/>
</dbReference>
<protein>
    <submittedName>
        <fullName evidence="1">Uncharacterized protein</fullName>
    </submittedName>
</protein>
<evidence type="ECO:0000313" key="4">
    <source>
        <dbReference type="Proteomes" id="UP000281741"/>
    </source>
</evidence>
<gene>
    <name evidence="1" type="ORF">EG349_15800</name>
    <name evidence="2" type="ORF">EG353_14590</name>
</gene>
<name>A0AAD0YGI5_9FLAO</name>
<dbReference type="AlphaFoldDB" id="A0AAD0YGI5"/>
<proteinExistence type="predicted"/>
<reference evidence="3 4" key="1">
    <citation type="submission" date="2018-11" db="EMBL/GenBank/DDBJ databases">
        <title>Proposal to divide the Flavobacteriaceae and reorganize its genera based on Amino Acid Identity values calculated from whole genome sequences.</title>
        <authorList>
            <person name="Nicholson A.C."/>
            <person name="Gulvik C.A."/>
            <person name="Whitney A.M."/>
            <person name="Humrighouse B.W."/>
            <person name="Bell M."/>
            <person name="Holmes B."/>
            <person name="Steigerwalt A.G."/>
            <person name="Villarma A."/>
            <person name="Sheth M."/>
            <person name="Batra D."/>
            <person name="Pryor J."/>
            <person name="Bernardet J.-F."/>
            <person name="Hugo C."/>
            <person name="Kampfer P."/>
            <person name="Newman J."/>
            <person name="McQuiston J.R."/>
        </authorList>
    </citation>
    <scope>NUCLEOTIDE SEQUENCE [LARGE SCALE GENOMIC DNA]</scope>
    <source>
        <strain evidence="1 3">G0207</strain>
        <strain evidence="2 4">H5143</strain>
    </source>
</reference>
<evidence type="ECO:0000313" key="3">
    <source>
        <dbReference type="Proteomes" id="UP000274073"/>
    </source>
</evidence>